<organism evidence="1 2">
    <name type="scientific">Ascobolus immersus RN42</name>
    <dbReference type="NCBI Taxonomy" id="1160509"/>
    <lineage>
        <taxon>Eukaryota</taxon>
        <taxon>Fungi</taxon>
        <taxon>Dikarya</taxon>
        <taxon>Ascomycota</taxon>
        <taxon>Pezizomycotina</taxon>
        <taxon>Pezizomycetes</taxon>
        <taxon>Pezizales</taxon>
        <taxon>Ascobolaceae</taxon>
        <taxon>Ascobolus</taxon>
    </lineage>
</organism>
<dbReference type="EMBL" id="ML119818">
    <property type="protein sequence ID" value="RPA73519.1"/>
    <property type="molecule type" value="Genomic_DNA"/>
</dbReference>
<dbReference type="PROSITE" id="PS51257">
    <property type="entry name" value="PROKAR_LIPOPROTEIN"/>
    <property type="match status" value="1"/>
</dbReference>
<dbReference type="AlphaFoldDB" id="A0A3N4HHT3"/>
<evidence type="ECO:0000313" key="1">
    <source>
        <dbReference type="EMBL" id="RPA73519.1"/>
    </source>
</evidence>
<accession>A0A3N4HHT3</accession>
<gene>
    <name evidence="1" type="ORF">BJ508DRAFT_49236</name>
</gene>
<keyword evidence="2" id="KW-1185">Reference proteome</keyword>
<evidence type="ECO:0000313" key="2">
    <source>
        <dbReference type="Proteomes" id="UP000275078"/>
    </source>
</evidence>
<protein>
    <submittedName>
        <fullName evidence="1">Uncharacterized protein</fullName>
    </submittedName>
</protein>
<proteinExistence type="predicted"/>
<sequence length="120" mass="13165">MRPPVSSFVCSPSTCAAASSSFFSSCFCFLSTNASQTLKFRNSPRFFASLTLLIFFTVCTSSLNPSKCTHSSHDLSYLFPVTGVCAIANQLTINMLNHRSSPKPSNDRIYVLALANLYLF</sequence>
<name>A0A3N4HHT3_ASCIM</name>
<dbReference type="Proteomes" id="UP000275078">
    <property type="component" value="Unassembled WGS sequence"/>
</dbReference>
<reference evidence="1 2" key="1">
    <citation type="journal article" date="2018" name="Nat. Ecol. Evol.">
        <title>Pezizomycetes genomes reveal the molecular basis of ectomycorrhizal truffle lifestyle.</title>
        <authorList>
            <person name="Murat C."/>
            <person name="Payen T."/>
            <person name="Noel B."/>
            <person name="Kuo A."/>
            <person name="Morin E."/>
            <person name="Chen J."/>
            <person name="Kohler A."/>
            <person name="Krizsan K."/>
            <person name="Balestrini R."/>
            <person name="Da Silva C."/>
            <person name="Montanini B."/>
            <person name="Hainaut M."/>
            <person name="Levati E."/>
            <person name="Barry K.W."/>
            <person name="Belfiori B."/>
            <person name="Cichocki N."/>
            <person name="Clum A."/>
            <person name="Dockter R.B."/>
            <person name="Fauchery L."/>
            <person name="Guy J."/>
            <person name="Iotti M."/>
            <person name="Le Tacon F."/>
            <person name="Lindquist E.A."/>
            <person name="Lipzen A."/>
            <person name="Malagnac F."/>
            <person name="Mello A."/>
            <person name="Molinier V."/>
            <person name="Miyauchi S."/>
            <person name="Poulain J."/>
            <person name="Riccioni C."/>
            <person name="Rubini A."/>
            <person name="Sitrit Y."/>
            <person name="Splivallo R."/>
            <person name="Traeger S."/>
            <person name="Wang M."/>
            <person name="Zifcakova L."/>
            <person name="Wipf D."/>
            <person name="Zambonelli A."/>
            <person name="Paolocci F."/>
            <person name="Nowrousian M."/>
            <person name="Ottonello S."/>
            <person name="Baldrian P."/>
            <person name="Spatafora J.W."/>
            <person name="Henrissat B."/>
            <person name="Nagy L.G."/>
            <person name="Aury J.M."/>
            <person name="Wincker P."/>
            <person name="Grigoriev I.V."/>
            <person name="Bonfante P."/>
            <person name="Martin F.M."/>
        </authorList>
    </citation>
    <scope>NUCLEOTIDE SEQUENCE [LARGE SCALE GENOMIC DNA]</scope>
    <source>
        <strain evidence="1 2">RN42</strain>
    </source>
</reference>